<proteinExistence type="predicted"/>
<protein>
    <recommendedName>
        <fullName evidence="3">LysM domain-containing protein</fullName>
    </recommendedName>
</protein>
<keyword evidence="2" id="KW-1185">Reference proteome</keyword>
<comment type="caution">
    <text evidence="1">The sequence shown here is derived from an EMBL/GenBank/DDBJ whole genome shotgun (WGS) entry which is preliminary data.</text>
</comment>
<evidence type="ECO:0000313" key="1">
    <source>
        <dbReference type="EMBL" id="GBQ88285.1"/>
    </source>
</evidence>
<organism evidence="1 2">
    <name type="scientific">Asaia krungthepensis NRIC 0535</name>
    <dbReference type="NCBI Taxonomy" id="1307925"/>
    <lineage>
        <taxon>Bacteria</taxon>
        <taxon>Pseudomonadati</taxon>
        <taxon>Pseudomonadota</taxon>
        <taxon>Alphaproteobacteria</taxon>
        <taxon>Acetobacterales</taxon>
        <taxon>Acetobacteraceae</taxon>
        <taxon>Asaia</taxon>
    </lineage>
</organism>
<accession>A0ABQ0Q2L3</accession>
<dbReference type="EMBL" id="BAPV01000010">
    <property type="protein sequence ID" value="GBQ88285.1"/>
    <property type="molecule type" value="Genomic_DNA"/>
</dbReference>
<dbReference type="Proteomes" id="UP001062776">
    <property type="component" value="Unassembled WGS sequence"/>
</dbReference>
<reference evidence="1" key="1">
    <citation type="submission" date="2013-04" db="EMBL/GenBank/DDBJ databases">
        <title>The genome sequencing project of 58 acetic acid bacteria.</title>
        <authorList>
            <person name="Okamoto-Kainuma A."/>
            <person name="Ishikawa M."/>
            <person name="Umino S."/>
            <person name="Koizumi Y."/>
            <person name="Shiwa Y."/>
            <person name="Yoshikawa H."/>
            <person name="Matsutani M."/>
            <person name="Matsushita K."/>
        </authorList>
    </citation>
    <scope>NUCLEOTIDE SEQUENCE</scope>
    <source>
        <strain evidence="1">NRIC 0535</strain>
    </source>
</reference>
<name>A0ABQ0Q2L3_9PROT</name>
<evidence type="ECO:0000313" key="2">
    <source>
        <dbReference type="Proteomes" id="UP001062776"/>
    </source>
</evidence>
<sequence>MKIRVTSDDVSLFHLAVQHYGNALEWWRIAERNGGLDPDLTLFDAPVQLDIPEPGQRGDGSGLPAS</sequence>
<evidence type="ECO:0008006" key="3">
    <source>
        <dbReference type="Google" id="ProtNLM"/>
    </source>
</evidence>
<gene>
    <name evidence="1" type="ORF">AA0535_1503</name>
</gene>